<dbReference type="AlphaFoldDB" id="A0A135V0R4"/>
<protein>
    <recommendedName>
        <fullName evidence="3">Clr5 domain-containing protein</fullName>
    </recommendedName>
</protein>
<reference evidence="1 2" key="1">
    <citation type="submission" date="2014-02" db="EMBL/GenBank/DDBJ databases">
        <title>The genome sequence of Colletotrichum salicis CBS 607.94.</title>
        <authorList>
            <person name="Baroncelli R."/>
            <person name="Thon M.R."/>
        </authorList>
    </citation>
    <scope>NUCLEOTIDE SEQUENCE [LARGE SCALE GENOMIC DNA]</scope>
    <source>
        <strain evidence="1 2">CBS 607.94</strain>
    </source>
</reference>
<accession>A0A135V0R4</accession>
<gene>
    <name evidence="1" type="ORF">CSAL01_11808</name>
</gene>
<dbReference type="EMBL" id="JFFI01000729">
    <property type="protein sequence ID" value="KXH66211.1"/>
    <property type="molecule type" value="Genomic_DNA"/>
</dbReference>
<proteinExistence type="predicted"/>
<name>A0A135V0R4_9PEZI</name>
<evidence type="ECO:0008006" key="3">
    <source>
        <dbReference type="Google" id="ProtNLM"/>
    </source>
</evidence>
<keyword evidence="2" id="KW-1185">Reference proteome</keyword>
<evidence type="ECO:0000313" key="2">
    <source>
        <dbReference type="Proteomes" id="UP000070121"/>
    </source>
</evidence>
<sequence length="351" mass="40083">MFKTRVARWGLDKKLKEEEVMYMVRVKRERQAVGKDSIFRVRDQVVGWGRLEQYLRRRPDLENKRHMQSQGIPDLDIVCRTPSPPPDTRGLTKSVPPLPRRTLSIQIQEDAMRIFAGYHATAFACGVWVLEDENLCEHGFVYLLQAMSNFSGVPTSPEMNRSRDSLRALRRGLFSVRHILQTRDPRFYYAMLVAVLDVEDRFRESAIHFVYKIHDNVLGECHQLSCLWKKMFNLPQDLRLEAVRNMYAIITSHAEAEGASASQYSLDVLRMRCSLLRIRRDVKGNEFQRIISGHATAADHCLGLARYGMFCKALFGLAIAQLDAGEIAEAAGTLSRIGSTVESTYDPSNQS</sequence>
<dbReference type="STRING" id="1209931.A0A135V0R4"/>
<comment type="caution">
    <text evidence="1">The sequence shown here is derived from an EMBL/GenBank/DDBJ whole genome shotgun (WGS) entry which is preliminary data.</text>
</comment>
<organism evidence="1 2">
    <name type="scientific">Colletotrichum salicis</name>
    <dbReference type="NCBI Taxonomy" id="1209931"/>
    <lineage>
        <taxon>Eukaryota</taxon>
        <taxon>Fungi</taxon>
        <taxon>Dikarya</taxon>
        <taxon>Ascomycota</taxon>
        <taxon>Pezizomycotina</taxon>
        <taxon>Sordariomycetes</taxon>
        <taxon>Hypocreomycetidae</taxon>
        <taxon>Glomerellales</taxon>
        <taxon>Glomerellaceae</taxon>
        <taxon>Colletotrichum</taxon>
        <taxon>Colletotrichum acutatum species complex</taxon>
    </lineage>
</organism>
<evidence type="ECO:0000313" key="1">
    <source>
        <dbReference type="EMBL" id="KXH66211.1"/>
    </source>
</evidence>
<dbReference type="OrthoDB" id="5308957at2759"/>
<dbReference type="Proteomes" id="UP000070121">
    <property type="component" value="Unassembled WGS sequence"/>
</dbReference>